<comment type="caution">
    <text evidence="2">The sequence shown here is derived from an EMBL/GenBank/DDBJ whole genome shotgun (WGS) entry which is preliminary data.</text>
</comment>
<reference evidence="2 3" key="1">
    <citation type="submission" date="2019-03" db="EMBL/GenBank/DDBJ databases">
        <title>Sequencing the genomes of 1000 actinobacteria strains.</title>
        <authorList>
            <person name="Klenk H.-P."/>
        </authorList>
    </citation>
    <scope>NUCLEOTIDE SEQUENCE [LARGE SCALE GENOMIC DNA]</scope>
    <source>
        <strain evidence="2 3">DSM 44969</strain>
    </source>
</reference>
<gene>
    <name evidence="2" type="ORF">EV378_1104</name>
</gene>
<name>A0A4R1HWY6_PSEEN</name>
<dbReference type="EMBL" id="SMFZ01000001">
    <property type="protein sequence ID" value="TCK25300.1"/>
    <property type="molecule type" value="Genomic_DNA"/>
</dbReference>
<evidence type="ECO:0008006" key="4">
    <source>
        <dbReference type="Google" id="ProtNLM"/>
    </source>
</evidence>
<protein>
    <recommendedName>
        <fullName evidence="4">Secreted protein</fullName>
    </recommendedName>
</protein>
<dbReference type="Proteomes" id="UP000295560">
    <property type="component" value="Unassembled WGS sequence"/>
</dbReference>
<proteinExistence type="predicted"/>
<evidence type="ECO:0000313" key="3">
    <source>
        <dbReference type="Proteomes" id="UP000295560"/>
    </source>
</evidence>
<dbReference type="PROSITE" id="PS51257">
    <property type="entry name" value="PROKAR_LIPOPROTEIN"/>
    <property type="match status" value="1"/>
</dbReference>
<accession>A0A4R1HWY6</accession>
<organism evidence="2 3">
    <name type="scientific">Pseudonocardia endophytica</name>
    <dbReference type="NCBI Taxonomy" id="401976"/>
    <lineage>
        <taxon>Bacteria</taxon>
        <taxon>Bacillati</taxon>
        <taxon>Actinomycetota</taxon>
        <taxon>Actinomycetes</taxon>
        <taxon>Pseudonocardiales</taxon>
        <taxon>Pseudonocardiaceae</taxon>
        <taxon>Pseudonocardia</taxon>
    </lineage>
</organism>
<keyword evidence="1" id="KW-0732">Signal</keyword>
<sequence>MLYRVLVVLAVLLVAAACGSSNAVTVTGPEPTLPNGVVPSATLDDLRTKLASISQDECAREDPAGVYKGCGRFIGEVEAALPAVRDRAPRASGAADAVQRGVSTFTGDGCVAAPNAGPAGDPATCGPALAAVQQDLRTMVAAVGR</sequence>
<dbReference type="RefSeq" id="WP_132421614.1">
    <property type="nucleotide sequence ID" value="NZ_SMFZ01000001.1"/>
</dbReference>
<keyword evidence="3" id="KW-1185">Reference proteome</keyword>
<evidence type="ECO:0000313" key="2">
    <source>
        <dbReference type="EMBL" id="TCK25300.1"/>
    </source>
</evidence>
<feature type="chain" id="PRO_5020965020" description="Secreted protein" evidence="1">
    <location>
        <begin position="24"/>
        <end position="145"/>
    </location>
</feature>
<feature type="signal peptide" evidence="1">
    <location>
        <begin position="1"/>
        <end position="23"/>
    </location>
</feature>
<dbReference type="AlphaFoldDB" id="A0A4R1HWY6"/>
<dbReference type="OrthoDB" id="3577327at2"/>
<evidence type="ECO:0000256" key="1">
    <source>
        <dbReference type="SAM" id="SignalP"/>
    </source>
</evidence>